<evidence type="ECO:0000313" key="10">
    <source>
        <dbReference type="EMBL" id="KOH45789.1"/>
    </source>
</evidence>
<evidence type="ECO:0000256" key="6">
    <source>
        <dbReference type="PROSITE-ProRule" id="PRU00277"/>
    </source>
</evidence>
<dbReference type="EC" id="5.2.1.8" evidence="7"/>
<keyword evidence="4 6" id="KW-0697">Rotamase</keyword>
<feature type="signal peptide" evidence="8">
    <location>
        <begin position="1"/>
        <end position="17"/>
    </location>
</feature>
<evidence type="ECO:0000256" key="2">
    <source>
        <dbReference type="ARBA" id="ARBA00006577"/>
    </source>
</evidence>
<protein>
    <recommendedName>
        <fullName evidence="7">Peptidyl-prolyl cis-trans isomerase</fullName>
        <ecNumber evidence="7">5.2.1.8</ecNumber>
    </recommendedName>
</protein>
<dbReference type="InterPro" id="IPR000774">
    <property type="entry name" value="PPIase_FKBP_N"/>
</dbReference>
<comment type="caution">
    <text evidence="10">The sequence shown here is derived from an EMBL/GenBank/DDBJ whole genome shotgun (WGS) entry which is preliminary data.</text>
</comment>
<evidence type="ECO:0000259" key="9">
    <source>
        <dbReference type="PROSITE" id="PS50059"/>
    </source>
</evidence>
<evidence type="ECO:0000256" key="5">
    <source>
        <dbReference type="ARBA" id="ARBA00023235"/>
    </source>
</evidence>
<proteinExistence type="inferred from homology"/>
<comment type="catalytic activity">
    <reaction evidence="1 6 7">
        <text>[protein]-peptidylproline (omega=180) = [protein]-peptidylproline (omega=0)</text>
        <dbReference type="Rhea" id="RHEA:16237"/>
        <dbReference type="Rhea" id="RHEA-COMP:10747"/>
        <dbReference type="Rhea" id="RHEA-COMP:10748"/>
        <dbReference type="ChEBI" id="CHEBI:83833"/>
        <dbReference type="ChEBI" id="CHEBI:83834"/>
        <dbReference type="EC" id="5.2.1.8"/>
    </reaction>
</comment>
<name>A0A0L8VBG4_9BACT</name>
<accession>A0A0L8VBG4</accession>
<dbReference type="RefSeq" id="WP_053181099.1">
    <property type="nucleotide sequence ID" value="NZ_LGIA01000072.1"/>
</dbReference>
<gene>
    <name evidence="10" type="ORF">NC99_14210</name>
</gene>
<keyword evidence="5 6" id="KW-0413">Isomerase</keyword>
<dbReference type="PROSITE" id="PS50059">
    <property type="entry name" value="FKBP_PPIASE"/>
    <property type="match status" value="1"/>
</dbReference>
<evidence type="ECO:0000313" key="11">
    <source>
        <dbReference type="Proteomes" id="UP000036958"/>
    </source>
</evidence>
<dbReference type="EMBL" id="LGIA01000072">
    <property type="protein sequence ID" value="KOH45789.1"/>
    <property type="molecule type" value="Genomic_DNA"/>
</dbReference>
<dbReference type="InterPro" id="IPR046357">
    <property type="entry name" value="PPIase_dom_sf"/>
</dbReference>
<feature type="domain" description="PPIase FKBP-type" evidence="9">
    <location>
        <begin position="145"/>
        <end position="231"/>
    </location>
</feature>
<dbReference type="NCBIfam" id="NF008602">
    <property type="entry name" value="PRK11570.1"/>
    <property type="match status" value="1"/>
</dbReference>
<dbReference type="FunFam" id="3.10.50.40:FF:000045">
    <property type="entry name" value="Peptidyl-prolyl cis-trans isomerase"/>
    <property type="match status" value="1"/>
</dbReference>
<dbReference type="Gene3D" id="3.10.50.40">
    <property type="match status" value="1"/>
</dbReference>
<dbReference type="STRING" id="1409788.NC99_14210"/>
<sequence length="232" mass="25066">MKFKSILFALAAVVVLAACQPQGSSRNENLETAADSASYAIGVLVGDQNKQQLESSGAKDFNMEVLVTAFEKQLNGEETKMTIEDARTYIQSYFQKMAEAEGVNNRTEGEAFLASNKEKDGIVVTESGLQYEILEVGDGPKPTADQQVKVHYTGTLLDGTVFDSSVERGEPATFGVSQVIPGWTEALQLMPEGSKWKVYIPGDLAYGERGAGADIGPNATLIFEVELLEVIE</sequence>
<evidence type="ECO:0000256" key="1">
    <source>
        <dbReference type="ARBA" id="ARBA00000971"/>
    </source>
</evidence>
<dbReference type="GO" id="GO:0003755">
    <property type="term" value="F:peptidyl-prolyl cis-trans isomerase activity"/>
    <property type="evidence" value="ECO:0007669"/>
    <property type="project" value="UniProtKB-UniRule"/>
</dbReference>
<dbReference type="AlphaFoldDB" id="A0A0L8VBG4"/>
<dbReference type="Pfam" id="PF00254">
    <property type="entry name" value="FKBP_C"/>
    <property type="match status" value="1"/>
</dbReference>
<evidence type="ECO:0000256" key="8">
    <source>
        <dbReference type="SAM" id="SignalP"/>
    </source>
</evidence>
<dbReference type="Proteomes" id="UP000036958">
    <property type="component" value="Unassembled WGS sequence"/>
</dbReference>
<dbReference type="SUPFAM" id="SSF54534">
    <property type="entry name" value="FKBP-like"/>
    <property type="match status" value="1"/>
</dbReference>
<feature type="chain" id="PRO_5005591332" description="Peptidyl-prolyl cis-trans isomerase" evidence="8">
    <location>
        <begin position="18"/>
        <end position="232"/>
    </location>
</feature>
<reference evidence="11" key="1">
    <citation type="submission" date="2015-07" db="EMBL/GenBank/DDBJ databases">
        <title>Genome sequencing of Sunxiuqinia dokdonensis strain SK.</title>
        <authorList>
            <person name="Ahn S."/>
            <person name="Kim B.-C."/>
        </authorList>
    </citation>
    <scope>NUCLEOTIDE SEQUENCE [LARGE SCALE GENOMIC DNA]</scope>
    <source>
        <strain evidence="11">SK</strain>
    </source>
</reference>
<dbReference type="InterPro" id="IPR001179">
    <property type="entry name" value="PPIase_FKBP_dom"/>
</dbReference>
<dbReference type="PANTHER" id="PTHR43811">
    <property type="entry name" value="FKBP-TYPE PEPTIDYL-PROLYL CIS-TRANS ISOMERASE FKPA"/>
    <property type="match status" value="1"/>
</dbReference>
<comment type="similarity">
    <text evidence="2 7">Belongs to the FKBP-type PPIase family.</text>
</comment>
<dbReference type="OrthoDB" id="9814548at2"/>
<keyword evidence="11" id="KW-1185">Reference proteome</keyword>
<organism evidence="10 11">
    <name type="scientific">Sunxiuqinia dokdonensis</name>
    <dbReference type="NCBI Taxonomy" id="1409788"/>
    <lineage>
        <taxon>Bacteria</taxon>
        <taxon>Pseudomonadati</taxon>
        <taxon>Bacteroidota</taxon>
        <taxon>Bacteroidia</taxon>
        <taxon>Marinilabiliales</taxon>
        <taxon>Prolixibacteraceae</taxon>
        <taxon>Sunxiuqinia</taxon>
    </lineage>
</organism>
<dbReference type="Gene3D" id="1.10.287.460">
    <property type="entry name" value="Peptidyl-prolyl cis-trans isomerase, FKBP-type, N-terminal domain"/>
    <property type="match status" value="1"/>
</dbReference>
<dbReference type="InterPro" id="IPR036944">
    <property type="entry name" value="PPIase_FKBP_N_sf"/>
</dbReference>
<dbReference type="GO" id="GO:0006457">
    <property type="term" value="P:protein folding"/>
    <property type="evidence" value="ECO:0007669"/>
    <property type="project" value="InterPro"/>
</dbReference>
<dbReference type="PROSITE" id="PS51257">
    <property type="entry name" value="PROKAR_LIPOPROTEIN"/>
    <property type="match status" value="1"/>
</dbReference>
<dbReference type="Pfam" id="PF01346">
    <property type="entry name" value="FKBP_N"/>
    <property type="match status" value="1"/>
</dbReference>
<dbReference type="PANTHER" id="PTHR43811:SF19">
    <property type="entry name" value="39 KDA FK506-BINDING NUCLEAR PROTEIN"/>
    <property type="match status" value="1"/>
</dbReference>
<dbReference type="PATRIC" id="fig|1409788.3.peg.1451"/>
<evidence type="ECO:0000256" key="4">
    <source>
        <dbReference type="ARBA" id="ARBA00023110"/>
    </source>
</evidence>
<keyword evidence="3 8" id="KW-0732">Signal</keyword>
<evidence type="ECO:0000256" key="3">
    <source>
        <dbReference type="ARBA" id="ARBA00022729"/>
    </source>
</evidence>
<evidence type="ECO:0000256" key="7">
    <source>
        <dbReference type="RuleBase" id="RU003915"/>
    </source>
</evidence>